<dbReference type="PANTHER" id="PTHR42849:SF1">
    <property type="entry name" value="N-ACETYLNEURAMINATE LYASE"/>
    <property type="match status" value="1"/>
</dbReference>
<evidence type="ECO:0000256" key="8">
    <source>
        <dbReference type="ARBA" id="ARBA00023270"/>
    </source>
</evidence>
<feature type="site" description="Part of a proton relay during catalysis" evidence="10">
    <location>
        <position position="111"/>
    </location>
</feature>
<dbReference type="InterPro" id="IPR020625">
    <property type="entry name" value="Schiff_base-form_aldolases_AS"/>
</dbReference>
<comment type="caution">
    <text evidence="12">The sequence shown here is derived from an EMBL/GenBank/DDBJ whole genome shotgun (WGS) entry which is preliminary data.</text>
</comment>
<evidence type="ECO:0000313" key="12">
    <source>
        <dbReference type="EMBL" id="KIL39134.1"/>
    </source>
</evidence>
<comment type="subcellular location">
    <subcellularLocation>
        <location evidence="10">Cytoplasm</location>
    </subcellularLocation>
</comment>
<keyword evidence="7 10" id="KW-0456">Lyase</keyword>
<dbReference type="PROSITE" id="PS00666">
    <property type="entry name" value="DHDPS_2"/>
    <property type="match status" value="1"/>
</dbReference>
<evidence type="ECO:0000256" key="10">
    <source>
        <dbReference type="HAMAP-Rule" id="MF_00418"/>
    </source>
</evidence>
<evidence type="ECO:0000256" key="7">
    <source>
        <dbReference type="ARBA" id="ARBA00023239"/>
    </source>
</evidence>
<comment type="caution">
    <text evidence="10">Was originally thought to be a dihydrodipicolinate synthase (DHDPS), catalyzing the condensation of (S)-aspartate-beta-semialdehyde [(S)-ASA] and pyruvate to dihydrodipicolinate (DHDP). However, it was shown in E.coli that the product of the enzymatic reaction is not dihydrodipicolinate but in fact (4S)-4-hydroxy-2,3,4,5-tetrahydro-(2S)-dipicolinic acid (HTPA), and that the consecutive dehydration reaction leading to DHDP is not spontaneous but catalyzed by DapB.</text>
</comment>
<evidence type="ECO:0000256" key="11">
    <source>
        <dbReference type="PIRNR" id="PIRNR001365"/>
    </source>
</evidence>
<dbReference type="PRINTS" id="PR00146">
    <property type="entry name" value="DHPICSNTHASE"/>
</dbReference>
<reference evidence="12 13" key="1">
    <citation type="submission" date="2014-12" db="EMBL/GenBank/DDBJ databases">
        <title>Draft genome sequence of Paenibacillus kamchatkensis strain B-2647.</title>
        <authorList>
            <person name="Karlyshev A.V."/>
            <person name="Kudryashova E.B."/>
        </authorList>
    </citation>
    <scope>NUCLEOTIDE SEQUENCE [LARGE SCALE GENOMIC DNA]</scope>
    <source>
        <strain evidence="12 13">VKM B-2647</strain>
    </source>
</reference>
<keyword evidence="13" id="KW-1185">Reference proteome</keyword>
<dbReference type="InterPro" id="IPR002220">
    <property type="entry name" value="DapA-like"/>
</dbReference>
<dbReference type="PANTHER" id="PTHR42849">
    <property type="entry name" value="N-ACETYLNEURAMINATE LYASE"/>
    <property type="match status" value="1"/>
</dbReference>
<comment type="subunit">
    <text evidence="10">Homotetramer; dimer of dimers.</text>
</comment>
<keyword evidence="6 10" id="KW-0457">Lysine biosynthesis</keyword>
<dbReference type="Gene3D" id="3.20.20.70">
    <property type="entry name" value="Aldolase class I"/>
    <property type="match status" value="1"/>
</dbReference>
<keyword evidence="4 10" id="KW-0028">Amino-acid biosynthesis</keyword>
<feature type="binding site" evidence="10">
    <location>
        <position position="49"/>
    </location>
    <ligand>
        <name>pyruvate</name>
        <dbReference type="ChEBI" id="CHEBI:15361"/>
    </ligand>
</feature>
<proteinExistence type="inferred from homology"/>
<feature type="active site" description="Schiff-base intermediate with substrate" evidence="10">
    <location>
        <position position="166"/>
    </location>
</feature>
<dbReference type="NCBIfam" id="TIGR00674">
    <property type="entry name" value="dapA"/>
    <property type="match status" value="1"/>
</dbReference>
<dbReference type="SUPFAM" id="SSF51569">
    <property type="entry name" value="Aldolase"/>
    <property type="match status" value="1"/>
</dbReference>
<dbReference type="PIRSF" id="PIRSF001365">
    <property type="entry name" value="DHDPS"/>
    <property type="match status" value="1"/>
</dbReference>
<dbReference type="HAMAP" id="MF_00418">
    <property type="entry name" value="DapA"/>
    <property type="match status" value="1"/>
</dbReference>
<dbReference type="RefSeq" id="WP_041049777.1">
    <property type="nucleotide sequence ID" value="NZ_JXAK01000043.1"/>
</dbReference>
<comment type="function">
    <text evidence="1 10">Catalyzes the condensation of (S)-aspartate-beta-semialdehyde [(S)-ASA] and pyruvate to 4-hydroxy-tetrahydrodipicolinate (HTPA).</text>
</comment>
<name>A0ABR5ADL4_9BACL</name>
<sequence>MKAKAYRGIMTALVTPIREDGSVNEEQLRRLIRFQIDNAVSSILMLGGTGEYPALTPEARKQAITIAVSEAGGRVPIVAGIIAPGIGDTIEMALFAKEAGVASIMPVAPYYVNPTQQGFLDYFRRLDEAVDMPIFLYNIPYKTGVNMKPETVEALLAAIPNIIGIKECSPDLGQFIDLLRRVGDKIAVLSGEEFLAVSEFILGAQGAVMASANLVPDVWVRMWELTQQGQYRQAVDMSIAYYPLFKAIFKEGNPGPLKAAMNRIGLATGSVSTPLVDPSAATIAELDAAMAALSVR</sequence>
<evidence type="ECO:0000256" key="5">
    <source>
        <dbReference type="ARBA" id="ARBA00022915"/>
    </source>
</evidence>
<dbReference type="SMART" id="SM01130">
    <property type="entry name" value="DHDPS"/>
    <property type="match status" value="1"/>
</dbReference>
<comment type="similarity">
    <text evidence="10 11">Belongs to the DapA family.</text>
</comment>
<feature type="active site" description="Proton donor/acceptor" evidence="10">
    <location>
        <position position="137"/>
    </location>
</feature>
<evidence type="ECO:0000256" key="1">
    <source>
        <dbReference type="ARBA" id="ARBA00003294"/>
    </source>
</evidence>
<dbReference type="Pfam" id="PF00701">
    <property type="entry name" value="DHDPS"/>
    <property type="match status" value="1"/>
</dbReference>
<evidence type="ECO:0000313" key="13">
    <source>
        <dbReference type="Proteomes" id="UP000031967"/>
    </source>
</evidence>
<dbReference type="EMBL" id="JXAK01000043">
    <property type="protein sequence ID" value="KIL39134.1"/>
    <property type="molecule type" value="Genomic_DNA"/>
</dbReference>
<organism evidence="12 13">
    <name type="scientific">Gordoniibacillus kamchatkensis</name>
    <dbReference type="NCBI Taxonomy" id="1590651"/>
    <lineage>
        <taxon>Bacteria</taxon>
        <taxon>Bacillati</taxon>
        <taxon>Bacillota</taxon>
        <taxon>Bacilli</taxon>
        <taxon>Bacillales</taxon>
        <taxon>Paenibacillaceae</taxon>
        <taxon>Gordoniibacillus</taxon>
    </lineage>
</organism>
<comment type="pathway">
    <text evidence="2 10">Amino-acid biosynthesis; L-lysine biosynthesis via DAP pathway; (S)-tetrahydrodipicolinate from L-aspartate: step 3/4.</text>
</comment>
<accession>A0ABR5ADL4</accession>
<feature type="binding site" evidence="10">
    <location>
        <position position="208"/>
    </location>
    <ligand>
        <name>pyruvate</name>
        <dbReference type="ChEBI" id="CHEBI:15361"/>
    </ligand>
</feature>
<evidence type="ECO:0000256" key="2">
    <source>
        <dbReference type="ARBA" id="ARBA00005120"/>
    </source>
</evidence>
<dbReference type="InterPro" id="IPR013785">
    <property type="entry name" value="Aldolase_TIM"/>
</dbReference>
<keyword evidence="8 10" id="KW-0704">Schiff base</keyword>
<dbReference type="InterPro" id="IPR005263">
    <property type="entry name" value="DapA"/>
</dbReference>
<comment type="catalytic activity">
    <reaction evidence="9 10">
        <text>L-aspartate 4-semialdehyde + pyruvate = (2S,4S)-4-hydroxy-2,3,4,5-tetrahydrodipicolinate + H2O + H(+)</text>
        <dbReference type="Rhea" id="RHEA:34171"/>
        <dbReference type="ChEBI" id="CHEBI:15361"/>
        <dbReference type="ChEBI" id="CHEBI:15377"/>
        <dbReference type="ChEBI" id="CHEBI:15378"/>
        <dbReference type="ChEBI" id="CHEBI:67139"/>
        <dbReference type="ChEBI" id="CHEBI:537519"/>
        <dbReference type="EC" id="4.3.3.7"/>
    </reaction>
</comment>
<keyword evidence="10" id="KW-0963">Cytoplasm</keyword>
<keyword evidence="5 10" id="KW-0220">Diaminopimelate biosynthesis</keyword>
<dbReference type="Proteomes" id="UP000031967">
    <property type="component" value="Unassembled WGS sequence"/>
</dbReference>
<evidence type="ECO:0000256" key="9">
    <source>
        <dbReference type="ARBA" id="ARBA00047836"/>
    </source>
</evidence>
<dbReference type="CDD" id="cd00950">
    <property type="entry name" value="DHDPS"/>
    <property type="match status" value="1"/>
</dbReference>
<gene>
    <name evidence="10" type="primary">dapA</name>
    <name evidence="12" type="ORF">SD70_22160</name>
</gene>
<evidence type="ECO:0000256" key="3">
    <source>
        <dbReference type="ARBA" id="ARBA00012086"/>
    </source>
</evidence>
<comment type="caution">
    <text evidence="10">Lacks conserved residue(s) required for the propagation of feature annotation.</text>
</comment>
<protein>
    <recommendedName>
        <fullName evidence="3 10">4-hydroxy-tetrahydrodipicolinate synthase</fullName>
        <shortName evidence="10">HTPA synthase</shortName>
        <ecNumber evidence="3 10">4.3.3.7</ecNumber>
    </recommendedName>
</protein>
<dbReference type="EC" id="4.3.3.7" evidence="3 10"/>
<evidence type="ECO:0000256" key="4">
    <source>
        <dbReference type="ARBA" id="ARBA00022605"/>
    </source>
</evidence>
<evidence type="ECO:0000256" key="6">
    <source>
        <dbReference type="ARBA" id="ARBA00023154"/>
    </source>
</evidence>